<name>A0A6J6DPY1_9ZZZZ</name>
<evidence type="ECO:0000313" key="3">
    <source>
        <dbReference type="EMBL" id="CAB4538130.1"/>
    </source>
</evidence>
<feature type="domain" description="WCX" evidence="2">
    <location>
        <begin position="265"/>
        <end position="308"/>
    </location>
</feature>
<dbReference type="PROSITE" id="PS52050">
    <property type="entry name" value="WYL"/>
    <property type="match status" value="1"/>
</dbReference>
<gene>
    <name evidence="3" type="ORF">UFOPK1503_00053</name>
    <name evidence="4" type="ORF">UFOPK1693_00289</name>
</gene>
<sequence length="312" mass="35104">MASQTPAERLFTLTCCLLAAPRIGLSKQDIFNSVAGYSEANNDEARDKMFERDKSELRNAGVHLEVIQIDEFEPEVGSRYLISKGSFEWPADFKLSAEQIGLAELAARAWNNQQFAASARTALARLKSRGMVEVNRELSFLSPRLLAKHSAFEPLAQAIAESRTVIFEYRVPDGDAEAREVNPLKLRLIEGEWVLLAERQSTLKNYLLRRITSKVRETGATFSFSNLELIKEAEAELVRFTQSNRAVIHVDEDSEAWWHFGAESGEVEINYMDESLLAEDLLEYGSEVKVVSPASLAQRVRNGLERVARIHA</sequence>
<evidence type="ECO:0000313" key="4">
    <source>
        <dbReference type="EMBL" id="CAB4564989.1"/>
    </source>
</evidence>
<dbReference type="InterPro" id="IPR057727">
    <property type="entry name" value="WCX_dom"/>
</dbReference>
<dbReference type="PANTHER" id="PTHR34580:SF3">
    <property type="entry name" value="PROTEIN PAFB"/>
    <property type="match status" value="1"/>
</dbReference>
<organism evidence="4">
    <name type="scientific">freshwater metagenome</name>
    <dbReference type="NCBI Taxonomy" id="449393"/>
    <lineage>
        <taxon>unclassified sequences</taxon>
        <taxon>metagenomes</taxon>
        <taxon>ecological metagenomes</taxon>
    </lineage>
</organism>
<evidence type="ECO:0000259" key="1">
    <source>
        <dbReference type="Pfam" id="PF13280"/>
    </source>
</evidence>
<dbReference type="AlphaFoldDB" id="A0A6J6DPY1"/>
<dbReference type="InterPro" id="IPR026881">
    <property type="entry name" value="WYL_dom"/>
</dbReference>
<dbReference type="EMBL" id="CAEZTO010000002">
    <property type="protein sequence ID" value="CAB4564989.1"/>
    <property type="molecule type" value="Genomic_DNA"/>
</dbReference>
<evidence type="ECO:0000259" key="2">
    <source>
        <dbReference type="Pfam" id="PF25583"/>
    </source>
</evidence>
<dbReference type="Pfam" id="PF13280">
    <property type="entry name" value="WYL"/>
    <property type="match status" value="1"/>
</dbReference>
<accession>A0A6J6DPY1</accession>
<reference evidence="4" key="1">
    <citation type="submission" date="2020-05" db="EMBL/GenBank/DDBJ databases">
        <authorList>
            <person name="Chiriac C."/>
            <person name="Salcher M."/>
            <person name="Ghai R."/>
            <person name="Kavagutti S V."/>
        </authorList>
    </citation>
    <scope>NUCLEOTIDE SEQUENCE</scope>
</reference>
<feature type="domain" description="WYL" evidence="1">
    <location>
        <begin position="151"/>
        <end position="213"/>
    </location>
</feature>
<proteinExistence type="predicted"/>
<dbReference type="Pfam" id="PF25583">
    <property type="entry name" value="WCX"/>
    <property type="match status" value="1"/>
</dbReference>
<protein>
    <submittedName>
        <fullName evidence="4">Unannotated protein</fullName>
    </submittedName>
</protein>
<dbReference type="PANTHER" id="PTHR34580">
    <property type="match status" value="1"/>
</dbReference>
<dbReference type="InterPro" id="IPR051534">
    <property type="entry name" value="CBASS_pafABC_assoc_protein"/>
</dbReference>
<dbReference type="EMBL" id="CAEZST010000001">
    <property type="protein sequence ID" value="CAB4538130.1"/>
    <property type="molecule type" value="Genomic_DNA"/>
</dbReference>